<dbReference type="InterPro" id="IPR029063">
    <property type="entry name" value="SAM-dependent_MTases_sf"/>
</dbReference>
<keyword evidence="3" id="KW-1185">Reference proteome</keyword>
<evidence type="ECO:0000259" key="1">
    <source>
        <dbReference type="Pfam" id="PF05050"/>
    </source>
</evidence>
<proteinExistence type="predicted"/>
<evidence type="ECO:0000313" key="3">
    <source>
        <dbReference type="Proteomes" id="UP000319908"/>
    </source>
</evidence>
<feature type="domain" description="Methyltransferase FkbM" evidence="1">
    <location>
        <begin position="78"/>
        <end position="231"/>
    </location>
</feature>
<evidence type="ECO:0000313" key="2">
    <source>
        <dbReference type="EMBL" id="TWU16987.1"/>
    </source>
</evidence>
<dbReference type="InterPro" id="IPR052514">
    <property type="entry name" value="SAM-dependent_MTase"/>
</dbReference>
<organism evidence="2 3">
    <name type="scientific">Allorhodopirellula heiligendammensis</name>
    <dbReference type="NCBI Taxonomy" id="2714739"/>
    <lineage>
        <taxon>Bacteria</taxon>
        <taxon>Pseudomonadati</taxon>
        <taxon>Planctomycetota</taxon>
        <taxon>Planctomycetia</taxon>
        <taxon>Pirellulales</taxon>
        <taxon>Pirellulaceae</taxon>
        <taxon>Allorhodopirellula</taxon>
    </lineage>
</organism>
<name>A0A5C6BZ73_9BACT</name>
<comment type="caution">
    <text evidence="2">The sequence shown here is derived from an EMBL/GenBank/DDBJ whole genome shotgun (WGS) entry which is preliminary data.</text>
</comment>
<sequence length="288" mass="32938">MKRYFKILRNQQSPMRFVLARLLMATGLCRCLKIKQREYLLRFHPANLSSQLWIDPGSREDSLRFFVDYLKPGDYVVDVGANIGDTVLTSSRCVGPEGHVIGIEAHPRTFAFFTENLRLNRITNVSAINSAVGAERGVLRFSDDRRDDMNRVGIGSLEVPVDRLDNIASRPQPVALLKIDVEGYEKYVVEGAPKLLERTQCVFFEVSSVHFARFGYKTGELLEQFTTAGFHLFKHVHQNEYAPISTTYETKTFENLLAIRDESNFRDRTSWIKVPISSTTDHDVNQRT</sequence>
<dbReference type="Gene3D" id="3.40.50.150">
    <property type="entry name" value="Vaccinia Virus protein VP39"/>
    <property type="match status" value="1"/>
</dbReference>
<dbReference type="PANTHER" id="PTHR34203:SF15">
    <property type="entry name" value="SLL1173 PROTEIN"/>
    <property type="match status" value="1"/>
</dbReference>
<dbReference type="EMBL" id="SJPU01000002">
    <property type="protein sequence ID" value="TWU16987.1"/>
    <property type="molecule type" value="Genomic_DNA"/>
</dbReference>
<dbReference type="SUPFAM" id="SSF53335">
    <property type="entry name" value="S-adenosyl-L-methionine-dependent methyltransferases"/>
    <property type="match status" value="1"/>
</dbReference>
<reference evidence="2 3" key="1">
    <citation type="journal article" date="2020" name="Antonie Van Leeuwenhoek">
        <title>Rhodopirellula heiligendammensis sp. nov., Rhodopirellula pilleata sp. nov., and Rhodopirellula solitaria sp. nov. isolated from natural or artificial marine surfaces in Northern Germany and California, USA, and emended description of the genus Rhodopirellula.</title>
        <authorList>
            <person name="Kallscheuer N."/>
            <person name="Wiegand S."/>
            <person name="Jogler M."/>
            <person name="Boedeker C."/>
            <person name="Peeters S.H."/>
            <person name="Rast P."/>
            <person name="Heuer A."/>
            <person name="Jetten M.S.M."/>
            <person name="Rohde M."/>
            <person name="Jogler C."/>
        </authorList>
    </citation>
    <scope>NUCLEOTIDE SEQUENCE [LARGE SCALE GENOMIC DNA]</scope>
    <source>
        <strain evidence="2 3">Poly21</strain>
    </source>
</reference>
<dbReference type="Proteomes" id="UP000319908">
    <property type="component" value="Unassembled WGS sequence"/>
</dbReference>
<accession>A0A5C6BZ73</accession>
<dbReference type="NCBIfam" id="TIGR01444">
    <property type="entry name" value="fkbM_fam"/>
    <property type="match status" value="1"/>
</dbReference>
<gene>
    <name evidence="2" type="ORF">Poly21_41960</name>
</gene>
<dbReference type="AlphaFoldDB" id="A0A5C6BZ73"/>
<dbReference type="InterPro" id="IPR006342">
    <property type="entry name" value="FkbM_mtfrase"/>
</dbReference>
<protein>
    <submittedName>
        <fullName evidence="2">Arsenite S-adenosylmethyltransferase</fullName>
    </submittedName>
</protein>
<dbReference type="PANTHER" id="PTHR34203">
    <property type="entry name" value="METHYLTRANSFERASE, FKBM FAMILY PROTEIN"/>
    <property type="match status" value="1"/>
</dbReference>
<dbReference type="Pfam" id="PF05050">
    <property type="entry name" value="Methyltransf_21"/>
    <property type="match status" value="1"/>
</dbReference>